<evidence type="ECO:0000259" key="13">
    <source>
        <dbReference type="PROSITE" id="PS50067"/>
    </source>
</evidence>
<dbReference type="PRINTS" id="PR00380">
    <property type="entry name" value="KINESINHEAVY"/>
</dbReference>
<dbReference type="PROSITE" id="PS50067">
    <property type="entry name" value="KINESIN_MOTOR_2"/>
    <property type="match status" value="1"/>
</dbReference>
<evidence type="ECO:0000256" key="7">
    <source>
        <dbReference type="ARBA" id="ARBA00023175"/>
    </source>
</evidence>
<dbReference type="InterPro" id="IPR036961">
    <property type="entry name" value="Kinesin_motor_dom_sf"/>
</dbReference>
<dbReference type="InterPro" id="IPR019821">
    <property type="entry name" value="Kinesin_motor_CS"/>
</dbReference>
<evidence type="ECO:0000256" key="9">
    <source>
        <dbReference type="PROSITE-ProRule" id="PRU00283"/>
    </source>
</evidence>
<dbReference type="GO" id="GO:0003777">
    <property type="term" value="F:microtubule motor activity"/>
    <property type="evidence" value="ECO:0007669"/>
    <property type="project" value="InterPro"/>
</dbReference>
<dbReference type="Gene3D" id="3.40.850.10">
    <property type="entry name" value="Kinesin motor domain"/>
    <property type="match status" value="1"/>
</dbReference>
<feature type="compositionally biased region" description="Basic residues" evidence="12">
    <location>
        <begin position="988"/>
        <end position="997"/>
    </location>
</feature>
<sequence length="997" mass="109703">MADGECVKVIVRCRPMNGREKELKCNCVLAMDGKRGQCTIRNPGDSKAPPKVFTFDGAYFTDSITESIYADIAYPLVEGVTEGYNGTIFAYGQTGCGKSFTMQGIPNPATQRGIIPRAFDHIFETVSVAEETKFLIHASYLEIYNEEIRDLLGKDAKAKMDLKEHPEKGVYVSGLSMHPVHNVTECERIMEKGWKNRATGATLMNADSSRSHSIFTINLEMIQEDDEGEEHIRAGKLNLVDLAGSERQSKTGATGDRLKEATKINLSLSALGNVISALVDAKTKHIPYRDSKLTRLLQDSLGGNTKTLMVACLSPADNNYEETISTLRYANRAKNIQNKPKINEDPKDALLREYQEEITKLKAMLMGQLPIPEGGFQGAPGDAGKAGKAGGCAAKNDTDHIRQELEEEKESIRMEYDAKMEEMKEEFEKEKVSKAKAEQNLVKLREYYDSKLSSVDGQLKGLPPTAAVLGEIEWNKEEGGGDKGGATGVNDADGEGDEGGEGQVAGTAVAGKAAGIAVGKKTKKKVTSKKNGAGPQQNGSAPEVGGSASGIGADEGEGSLGGVGSDEDFDSPRTGDEEDFSEDQQEDRPSSVMGAALPEGPGTTGDLSKVVIKSNVPPQQQYPSQNGEIQDGQVLPGEEGQVSQAGQGMEGMQAGGRVGEQEGLVAPSSSPTQSNMQEHLKLQQEEAMKRIQELEKQMVGGENKNNPEVKNRRKKRMKFADEQKQKLAEAIINMDDDYIMLEIYDNVQDEVKAKTALLEKEKERVEGLEREIIDIQSEFQFEKIDYLDTIRQQQKQLQLVQGLLEKIHPCLRRDCNYSNLDRIRKECRWDEDAEKWLLPRLLIQTTALPVAEGVMPGTRMDPKSRNRPYGNGEVNASIHDQEEDRYKEKIMYKDDQSSRYFKTKRANQLLQTNGAEPVSKVNMSEIKDTLKQKSPNNFPSSNGFGSHEDSMSSGLRAAAVHGQLMQEDTMVRRPLRLEALPTLGGTGKSKKKKNKPY</sequence>
<evidence type="ECO:0000256" key="5">
    <source>
        <dbReference type="ARBA" id="ARBA00022840"/>
    </source>
</evidence>
<evidence type="ECO:0000256" key="4">
    <source>
        <dbReference type="ARBA" id="ARBA00022741"/>
    </source>
</evidence>
<feature type="binding site" evidence="9">
    <location>
        <begin position="92"/>
        <end position="99"/>
    </location>
    <ligand>
        <name>ATP</name>
        <dbReference type="ChEBI" id="CHEBI:30616"/>
    </ligand>
</feature>
<reference evidence="14 15" key="1">
    <citation type="journal article" date="2017" name="Nat. Ecol. Evol.">
        <title>Scallop genome provides insights into evolution of bilaterian karyotype and development.</title>
        <authorList>
            <person name="Wang S."/>
            <person name="Zhang J."/>
            <person name="Jiao W."/>
            <person name="Li J."/>
            <person name="Xun X."/>
            <person name="Sun Y."/>
            <person name="Guo X."/>
            <person name="Huan P."/>
            <person name="Dong B."/>
            <person name="Zhang L."/>
            <person name="Hu X."/>
            <person name="Sun X."/>
            <person name="Wang J."/>
            <person name="Zhao C."/>
            <person name="Wang Y."/>
            <person name="Wang D."/>
            <person name="Huang X."/>
            <person name="Wang R."/>
            <person name="Lv J."/>
            <person name="Li Y."/>
            <person name="Zhang Z."/>
            <person name="Liu B."/>
            <person name="Lu W."/>
            <person name="Hui Y."/>
            <person name="Liang J."/>
            <person name="Zhou Z."/>
            <person name="Hou R."/>
            <person name="Li X."/>
            <person name="Liu Y."/>
            <person name="Li H."/>
            <person name="Ning X."/>
            <person name="Lin Y."/>
            <person name="Zhao L."/>
            <person name="Xing Q."/>
            <person name="Dou J."/>
            <person name="Li Y."/>
            <person name="Mao J."/>
            <person name="Guo H."/>
            <person name="Dou H."/>
            <person name="Li T."/>
            <person name="Mu C."/>
            <person name="Jiang W."/>
            <person name="Fu Q."/>
            <person name="Fu X."/>
            <person name="Miao Y."/>
            <person name="Liu J."/>
            <person name="Yu Q."/>
            <person name="Li R."/>
            <person name="Liao H."/>
            <person name="Li X."/>
            <person name="Kong Y."/>
            <person name="Jiang Z."/>
            <person name="Chourrout D."/>
            <person name="Li R."/>
            <person name="Bao Z."/>
        </authorList>
    </citation>
    <scope>NUCLEOTIDE SEQUENCE [LARGE SCALE GENOMIC DNA]</scope>
    <source>
        <strain evidence="14 15">PY_sf001</strain>
    </source>
</reference>
<dbReference type="Proteomes" id="UP000242188">
    <property type="component" value="Unassembled WGS sequence"/>
</dbReference>
<dbReference type="PANTHER" id="PTHR47969">
    <property type="entry name" value="CHROMOSOME-ASSOCIATED KINESIN KIF4A-RELATED"/>
    <property type="match status" value="1"/>
</dbReference>
<dbReference type="GO" id="GO:0005874">
    <property type="term" value="C:microtubule"/>
    <property type="evidence" value="ECO:0007669"/>
    <property type="project" value="UniProtKB-KW"/>
</dbReference>
<evidence type="ECO:0000313" key="15">
    <source>
        <dbReference type="Proteomes" id="UP000242188"/>
    </source>
</evidence>
<evidence type="ECO:0000256" key="8">
    <source>
        <dbReference type="ARBA" id="ARBA00023212"/>
    </source>
</evidence>
<feature type="region of interest" description="Disordered" evidence="12">
    <location>
        <begin position="978"/>
        <end position="997"/>
    </location>
</feature>
<keyword evidence="4 9" id="KW-0547">Nucleotide-binding</keyword>
<dbReference type="GO" id="GO:0005524">
    <property type="term" value="F:ATP binding"/>
    <property type="evidence" value="ECO:0007669"/>
    <property type="project" value="UniProtKB-UniRule"/>
</dbReference>
<feature type="coiled-coil region" evidence="11">
    <location>
        <begin position="395"/>
        <end position="440"/>
    </location>
</feature>
<evidence type="ECO:0000313" key="14">
    <source>
        <dbReference type="EMBL" id="OWF54171.1"/>
    </source>
</evidence>
<dbReference type="GO" id="GO:0008017">
    <property type="term" value="F:microtubule binding"/>
    <property type="evidence" value="ECO:0007669"/>
    <property type="project" value="InterPro"/>
</dbReference>
<evidence type="ECO:0000256" key="11">
    <source>
        <dbReference type="SAM" id="Coils"/>
    </source>
</evidence>
<dbReference type="InterPro" id="IPR027417">
    <property type="entry name" value="P-loop_NTPase"/>
</dbReference>
<feature type="region of interest" description="Disordered" evidence="12">
    <location>
        <begin position="520"/>
        <end position="679"/>
    </location>
</feature>
<feature type="compositionally biased region" description="Polar residues" evidence="12">
    <location>
        <begin position="932"/>
        <end position="944"/>
    </location>
</feature>
<dbReference type="GO" id="GO:0007018">
    <property type="term" value="P:microtubule-based movement"/>
    <property type="evidence" value="ECO:0007669"/>
    <property type="project" value="InterPro"/>
</dbReference>
<dbReference type="SUPFAM" id="SSF52540">
    <property type="entry name" value="P-loop containing nucleoside triphosphate hydrolases"/>
    <property type="match status" value="1"/>
</dbReference>
<keyword evidence="2" id="KW-0963">Cytoplasm</keyword>
<evidence type="ECO:0000256" key="2">
    <source>
        <dbReference type="ARBA" id="ARBA00022490"/>
    </source>
</evidence>
<protein>
    <recommendedName>
        <fullName evidence="10">Kinesin-like protein</fullName>
    </recommendedName>
</protein>
<name>A0A210QZU8_MIZYE</name>
<dbReference type="PANTHER" id="PTHR47969:SF21">
    <property type="entry name" value="KINESIN-LIKE PROTEIN"/>
    <property type="match status" value="1"/>
</dbReference>
<dbReference type="PROSITE" id="PS00411">
    <property type="entry name" value="KINESIN_MOTOR_1"/>
    <property type="match status" value="1"/>
</dbReference>
<dbReference type="EMBL" id="NEDP02001154">
    <property type="protein sequence ID" value="OWF54171.1"/>
    <property type="molecule type" value="Genomic_DNA"/>
</dbReference>
<evidence type="ECO:0000256" key="12">
    <source>
        <dbReference type="SAM" id="MobiDB-lite"/>
    </source>
</evidence>
<feature type="region of interest" description="Disordered" evidence="12">
    <location>
        <begin position="475"/>
        <end position="503"/>
    </location>
</feature>
<keyword evidence="15" id="KW-1185">Reference proteome</keyword>
<feature type="region of interest" description="Disordered" evidence="12">
    <location>
        <begin position="931"/>
        <end position="953"/>
    </location>
</feature>
<evidence type="ECO:0000256" key="6">
    <source>
        <dbReference type="ARBA" id="ARBA00023054"/>
    </source>
</evidence>
<proteinExistence type="inferred from homology"/>
<comment type="similarity">
    <text evidence="9 10">Belongs to the TRAFAC class myosin-kinesin ATPase superfamily. Kinesin family.</text>
</comment>
<feature type="region of interest" description="Disordered" evidence="12">
    <location>
        <begin position="696"/>
        <end position="717"/>
    </location>
</feature>
<dbReference type="FunFam" id="3.40.850.10:FF:000029">
    <property type="entry name" value="Kinesin-like protein KIF17"/>
    <property type="match status" value="1"/>
</dbReference>
<feature type="domain" description="Kinesin motor" evidence="13">
    <location>
        <begin position="6"/>
        <end position="336"/>
    </location>
</feature>
<feature type="compositionally biased region" description="Acidic residues" evidence="12">
    <location>
        <begin position="576"/>
        <end position="585"/>
    </location>
</feature>
<keyword evidence="5 9" id="KW-0067">ATP-binding</keyword>
<evidence type="ECO:0000256" key="1">
    <source>
        <dbReference type="ARBA" id="ARBA00004245"/>
    </source>
</evidence>
<accession>A0A210QZU8</accession>
<dbReference type="InterPro" id="IPR001752">
    <property type="entry name" value="Kinesin_motor_dom"/>
</dbReference>
<gene>
    <name evidence="14" type="ORF">KP79_PYT18917</name>
</gene>
<comment type="caution">
    <text evidence="14">The sequence shown here is derived from an EMBL/GenBank/DDBJ whole genome shotgun (WGS) entry which is preliminary data.</text>
</comment>
<feature type="region of interest" description="Disordered" evidence="12">
    <location>
        <begin position="854"/>
        <end position="875"/>
    </location>
</feature>
<keyword evidence="3 10" id="KW-0493">Microtubule</keyword>
<dbReference type="InterPro" id="IPR027640">
    <property type="entry name" value="Kinesin-like_fam"/>
</dbReference>
<dbReference type="SMART" id="SM00129">
    <property type="entry name" value="KISc"/>
    <property type="match status" value="1"/>
</dbReference>
<evidence type="ECO:0000256" key="3">
    <source>
        <dbReference type="ARBA" id="ARBA00022701"/>
    </source>
</evidence>
<comment type="subcellular location">
    <subcellularLocation>
        <location evidence="1">Cytoplasm</location>
        <location evidence="1">Cytoskeleton</location>
    </subcellularLocation>
</comment>
<organism evidence="14 15">
    <name type="scientific">Mizuhopecten yessoensis</name>
    <name type="common">Japanese scallop</name>
    <name type="synonym">Patinopecten yessoensis</name>
    <dbReference type="NCBI Taxonomy" id="6573"/>
    <lineage>
        <taxon>Eukaryota</taxon>
        <taxon>Metazoa</taxon>
        <taxon>Spiralia</taxon>
        <taxon>Lophotrochozoa</taxon>
        <taxon>Mollusca</taxon>
        <taxon>Bivalvia</taxon>
        <taxon>Autobranchia</taxon>
        <taxon>Pteriomorphia</taxon>
        <taxon>Pectinida</taxon>
        <taxon>Pectinoidea</taxon>
        <taxon>Pectinidae</taxon>
        <taxon>Mizuhopecten</taxon>
    </lineage>
</organism>
<dbReference type="OrthoDB" id="3176171at2759"/>
<feature type="coiled-coil region" evidence="11">
    <location>
        <begin position="744"/>
        <end position="778"/>
    </location>
</feature>
<feature type="compositionally biased region" description="Polar residues" evidence="12">
    <location>
        <begin position="667"/>
        <end position="677"/>
    </location>
</feature>
<dbReference type="Pfam" id="PF00225">
    <property type="entry name" value="Kinesin"/>
    <property type="match status" value="1"/>
</dbReference>
<keyword evidence="6 11" id="KW-0175">Coiled coil</keyword>
<feature type="compositionally biased region" description="Polar residues" evidence="12">
    <location>
        <begin position="616"/>
        <end position="628"/>
    </location>
</feature>
<dbReference type="STRING" id="6573.A0A210QZU8"/>
<keyword evidence="7 9" id="KW-0505">Motor protein</keyword>
<keyword evidence="8" id="KW-0206">Cytoskeleton</keyword>
<dbReference type="AlphaFoldDB" id="A0A210QZU8"/>
<evidence type="ECO:0000256" key="10">
    <source>
        <dbReference type="RuleBase" id="RU000394"/>
    </source>
</evidence>